<dbReference type="PRINTS" id="PR00742">
    <property type="entry name" value="GLHYDRLASE35"/>
</dbReference>
<dbReference type="InterPro" id="IPR001944">
    <property type="entry name" value="Glycoside_Hdrlase_35"/>
</dbReference>
<keyword evidence="4" id="KW-0732">Signal</keyword>
<evidence type="ECO:0000256" key="6">
    <source>
        <dbReference type="ARBA" id="ARBA00023180"/>
    </source>
</evidence>
<evidence type="ECO:0000256" key="8">
    <source>
        <dbReference type="PIRSR" id="PIRSR006336-1"/>
    </source>
</evidence>
<dbReference type="InterPro" id="IPR026283">
    <property type="entry name" value="B-gal_1-like"/>
</dbReference>
<comment type="similarity">
    <text evidence="2 10">Belongs to the glycosyl hydrolase 35 family.</text>
</comment>
<dbReference type="FunFam" id="3.20.20.80:FF:000115">
    <property type="entry name" value="Beta-galactosidase"/>
    <property type="match status" value="1"/>
</dbReference>
<keyword evidence="15" id="KW-1185">Reference proteome</keyword>
<dbReference type="AlphaFoldDB" id="A0A1I2D087"/>
<dbReference type="FunFam" id="2.60.120.260:FF:000021">
    <property type="entry name" value="Beta-galactosidase"/>
    <property type="match status" value="1"/>
</dbReference>
<comment type="catalytic activity">
    <reaction evidence="1 9">
        <text>Hydrolysis of terminal non-reducing beta-D-galactose residues in beta-D-galactosides.</text>
        <dbReference type="EC" id="3.2.1.23"/>
    </reaction>
</comment>
<keyword evidence="5 9" id="KW-0378">Hydrolase</keyword>
<feature type="domain" description="Beta-galactosidase galactose-binding" evidence="13">
    <location>
        <begin position="510"/>
        <end position="568"/>
    </location>
</feature>
<evidence type="ECO:0000256" key="5">
    <source>
        <dbReference type="ARBA" id="ARBA00022801"/>
    </source>
</evidence>
<dbReference type="PANTHER" id="PTHR23421">
    <property type="entry name" value="BETA-GALACTOSIDASE RELATED"/>
    <property type="match status" value="1"/>
</dbReference>
<dbReference type="Pfam" id="PF21317">
    <property type="entry name" value="BetaGal_ABD_1"/>
    <property type="match status" value="1"/>
</dbReference>
<evidence type="ECO:0000256" key="10">
    <source>
        <dbReference type="RuleBase" id="RU003679"/>
    </source>
</evidence>
<dbReference type="RefSeq" id="WP_046231835.1">
    <property type="nucleotide sequence ID" value="NZ_FONN01000006.1"/>
</dbReference>
<dbReference type="Gene3D" id="3.20.20.80">
    <property type="entry name" value="Glycosidases"/>
    <property type="match status" value="1"/>
</dbReference>
<sequence length="593" mass="67102">MAIFECRQSQFIYDGKPVQLLSGAMHYFRIVPEYWLDRLQKLKACGFNTVETYVPWNFHEPKPGQYRFDGMADLERFIQTAGELGLLVIVRASPFICAEWEFGGLPAWLLADDEVKLRCYNEKFLERVDAYYDVLLPKLQPLLCTNGGPIIALQIENEYGSYGNDASYLEYLRQGMVRRGMDVLLFTSDGPTDSLLQGGSVPGQLSTVNFGSGVKGAFLKLREYQADQPIMCMEYWIGWFDHWGERHHTRDAGDVASVFEEMLEEKASVNFYMFHGGTNFGFYNGANCQQKDQYEPTITSYDYDSLLSESGEPTDKFYAVRAVIDRYMKLGELKLPEPIGRRAYGQVEITEQAALFSQLDRLPAPIRRTNPEPMEKLGQDYGFILYKTTISGPREKQELVVQEVRDRALVFVDGKLEGVLERGNQERTVSFEVPAAGAEIAILVENMGRINYGPYLRDPKGITEGVRFGFQFLYDWAIHCLPLDDLSPLQFEAATDAFTNTNTAAAQAAPAFYRGILHVDDVQDTFLRLEGWTKGVAFINGFNLGRYWDKGPQQTLYVPAPLLRQGENVIVIFELHGTGSRSVTFVDTPDLGA</sequence>
<dbReference type="InterPro" id="IPR017853">
    <property type="entry name" value="GH"/>
</dbReference>
<dbReference type="SUPFAM" id="SSF49785">
    <property type="entry name" value="Galactose-binding domain-like"/>
    <property type="match status" value="1"/>
</dbReference>
<feature type="active site" description="Nucleophile" evidence="8">
    <location>
        <position position="234"/>
    </location>
</feature>
<dbReference type="EMBL" id="FONN01000006">
    <property type="protein sequence ID" value="SFE73902.1"/>
    <property type="molecule type" value="Genomic_DNA"/>
</dbReference>
<evidence type="ECO:0000256" key="2">
    <source>
        <dbReference type="ARBA" id="ARBA00009809"/>
    </source>
</evidence>
<protein>
    <recommendedName>
        <fullName evidence="3 9">Beta-galactosidase</fullName>
        <ecNumber evidence="3 9">3.2.1.23</ecNumber>
    </recommendedName>
</protein>
<evidence type="ECO:0000259" key="13">
    <source>
        <dbReference type="Pfam" id="PF21467"/>
    </source>
</evidence>
<dbReference type="InterPro" id="IPR019801">
    <property type="entry name" value="Glyco_hydro_35_CS"/>
</dbReference>
<evidence type="ECO:0000259" key="12">
    <source>
        <dbReference type="Pfam" id="PF21317"/>
    </source>
</evidence>
<evidence type="ECO:0000256" key="1">
    <source>
        <dbReference type="ARBA" id="ARBA00001412"/>
    </source>
</evidence>
<dbReference type="OrthoDB" id="9813184at2"/>
<evidence type="ECO:0000256" key="9">
    <source>
        <dbReference type="RuleBase" id="RU000675"/>
    </source>
</evidence>
<evidence type="ECO:0000313" key="15">
    <source>
        <dbReference type="Proteomes" id="UP000183410"/>
    </source>
</evidence>
<dbReference type="InterPro" id="IPR008979">
    <property type="entry name" value="Galactose-bd-like_sf"/>
</dbReference>
<accession>A0A1I2D087</accession>
<dbReference type="Pfam" id="PF21467">
    <property type="entry name" value="BetaGal_gal-bd"/>
    <property type="match status" value="1"/>
</dbReference>
<evidence type="ECO:0000313" key="14">
    <source>
        <dbReference type="EMBL" id="SFE73902.1"/>
    </source>
</evidence>
<feature type="domain" description="Glycoside hydrolase 35 catalytic" evidence="11">
    <location>
        <begin position="10"/>
        <end position="326"/>
    </location>
</feature>
<dbReference type="InterPro" id="IPR048913">
    <property type="entry name" value="BetaGal_gal-bd"/>
</dbReference>
<dbReference type="InterPro" id="IPR048912">
    <property type="entry name" value="BetaGal1-like_ABD1"/>
</dbReference>
<dbReference type="Proteomes" id="UP000183410">
    <property type="component" value="Unassembled WGS sequence"/>
</dbReference>
<dbReference type="InterPro" id="IPR031330">
    <property type="entry name" value="Gly_Hdrlase_35_cat"/>
</dbReference>
<organism evidence="14 15">
    <name type="scientific">Paenibacillus algorifonticola</name>
    <dbReference type="NCBI Taxonomy" id="684063"/>
    <lineage>
        <taxon>Bacteria</taxon>
        <taxon>Bacillati</taxon>
        <taxon>Bacillota</taxon>
        <taxon>Bacilli</taxon>
        <taxon>Bacillales</taxon>
        <taxon>Paenibacillaceae</taxon>
        <taxon>Paenibacillus</taxon>
    </lineage>
</organism>
<feature type="active site" description="Proton donor" evidence="8">
    <location>
        <position position="158"/>
    </location>
</feature>
<dbReference type="Pfam" id="PF01301">
    <property type="entry name" value="Glyco_hydro_35"/>
    <property type="match status" value="1"/>
</dbReference>
<gene>
    <name evidence="14" type="ORF">SAMN04487969_10618</name>
</gene>
<dbReference type="GO" id="GO:0005975">
    <property type="term" value="P:carbohydrate metabolic process"/>
    <property type="evidence" value="ECO:0007669"/>
    <property type="project" value="InterPro"/>
</dbReference>
<name>A0A1I2D087_9BACL</name>
<dbReference type="EC" id="3.2.1.23" evidence="3 9"/>
<dbReference type="SUPFAM" id="SSF51445">
    <property type="entry name" value="(Trans)glycosidases"/>
    <property type="match status" value="1"/>
</dbReference>
<evidence type="ECO:0000256" key="4">
    <source>
        <dbReference type="ARBA" id="ARBA00022729"/>
    </source>
</evidence>
<keyword evidence="7 9" id="KW-0326">Glycosidase</keyword>
<dbReference type="Gene3D" id="2.60.120.260">
    <property type="entry name" value="Galactose-binding domain-like"/>
    <property type="match status" value="2"/>
</dbReference>
<reference evidence="15" key="1">
    <citation type="submission" date="2016-10" db="EMBL/GenBank/DDBJ databases">
        <authorList>
            <person name="Varghese N."/>
            <person name="Submissions S."/>
        </authorList>
    </citation>
    <scope>NUCLEOTIDE SEQUENCE [LARGE SCALE GENOMIC DNA]</scope>
    <source>
        <strain evidence="15">CGMCC 1.10223</strain>
    </source>
</reference>
<dbReference type="PROSITE" id="PS01182">
    <property type="entry name" value="GLYCOSYL_HYDROL_F35"/>
    <property type="match status" value="1"/>
</dbReference>
<keyword evidence="6" id="KW-0325">Glycoprotein</keyword>
<proteinExistence type="inferred from homology"/>
<feature type="domain" description="Beta-galactosidase 1-like first all-beta" evidence="12">
    <location>
        <begin position="371"/>
        <end position="481"/>
    </location>
</feature>
<dbReference type="GO" id="GO:0004565">
    <property type="term" value="F:beta-galactosidase activity"/>
    <property type="evidence" value="ECO:0007669"/>
    <property type="project" value="UniProtKB-EC"/>
</dbReference>
<evidence type="ECO:0000256" key="7">
    <source>
        <dbReference type="ARBA" id="ARBA00023295"/>
    </source>
</evidence>
<evidence type="ECO:0000259" key="11">
    <source>
        <dbReference type="Pfam" id="PF01301"/>
    </source>
</evidence>
<evidence type="ECO:0000256" key="3">
    <source>
        <dbReference type="ARBA" id="ARBA00012756"/>
    </source>
</evidence>
<dbReference type="PIRSF" id="PIRSF006336">
    <property type="entry name" value="B-gal"/>
    <property type="match status" value="1"/>
</dbReference>